<dbReference type="SUPFAM" id="SSF51004">
    <property type="entry name" value="C-terminal (heme d1) domain of cytochrome cd1-nitrite reductase"/>
    <property type="match status" value="1"/>
</dbReference>
<dbReference type="Gene3D" id="2.130.10.10">
    <property type="entry name" value="YVTN repeat-like/Quinoprotein amine dehydrogenase"/>
    <property type="match status" value="1"/>
</dbReference>
<dbReference type="AlphaFoldDB" id="A0A7W5DPM2"/>
<dbReference type="RefSeq" id="WP_183412324.1">
    <property type="nucleotide sequence ID" value="NZ_JACHYB010000001.1"/>
</dbReference>
<protein>
    <submittedName>
        <fullName evidence="3">6-phosphogluconolactonase</fullName>
        <ecNumber evidence="3">3.1.1.31</ecNumber>
    </submittedName>
</protein>
<gene>
    <name evidence="3" type="ORF">FHX64_000591</name>
</gene>
<accession>A0A7W5DPM2</accession>
<reference evidence="3 4" key="1">
    <citation type="submission" date="2020-08" db="EMBL/GenBank/DDBJ databases">
        <title>Genomic Encyclopedia of Type Strains, Phase IV (KMG-IV): sequencing the most valuable type-strain genomes for metagenomic binning, comparative biology and taxonomic classification.</title>
        <authorList>
            <person name="Goeker M."/>
        </authorList>
    </citation>
    <scope>NUCLEOTIDE SEQUENCE [LARGE SCALE GENOMIC DNA]</scope>
    <source>
        <strain evidence="3 4">DSM 27471</strain>
    </source>
</reference>
<keyword evidence="3" id="KW-0378">Hydrolase</keyword>
<dbReference type="InterPro" id="IPR015943">
    <property type="entry name" value="WD40/YVTN_repeat-like_dom_sf"/>
</dbReference>
<comment type="caution">
    <text evidence="3">The sequence shown here is derived from an EMBL/GenBank/DDBJ whole genome shotgun (WGS) entry which is preliminary data.</text>
</comment>
<proteinExistence type="inferred from homology"/>
<dbReference type="Proteomes" id="UP000544222">
    <property type="component" value="Unassembled WGS sequence"/>
</dbReference>
<dbReference type="Pfam" id="PF10282">
    <property type="entry name" value="Lactonase"/>
    <property type="match status" value="1"/>
</dbReference>
<dbReference type="GO" id="GO:0017057">
    <property type="term" value="F:6-phosphogluconolactonase activity"/>
    <property type="evidence" value="ECO:0007669"/>
    <property type="project" value="UniProtKB-EC"/>
</dbReference>
<sequence>MKRNYWIGFLLIICVNSFTISYAQIKTKIPLFIGTYTGQGSNGIYRSWFDSQTGKLYAPELVAKITNPSYIAISANNKYIWSVGEMDSTYCLSSFSIDHMDSLHYINSQTGKGGLSCHIAELQPMRWLGAASYGSGLVTFYPIEANGAIGSLATVDHHWGRVPRAHCILPDPKGRFIYSADLGTDKVLIYTIEQNKLRPFGEIDLPKGVGPRHIDFSPNAKWMAVVNELGSRIIIIRRDTSGAFGVIVHNISTLPAKFKGYNGAAGIHFSTDGRFLYASNRGDNSIVVCSFNEHTGNVKPIQWIRNDINWPRNFTLDPTGKYLIVANQYGNSMVVLKRNPETGLLASMHEVIKLAQPVCLKFLHYSK</sequence>
<dbReference type="EC" id="3.1.1.31" evidence="3"/>
<comment type="similarity">
    <text evidence="1">Belongs to the cycloisomerase 2 family.</text>
</comment>
<dbReference type="EMBL" id="JACHYB010000001">
    <property type="protein sequence ID" value="MBB3186428.1"/>
    <property type="molecule type" value="Genomic_DNA"/>
</dbReference>
<dbReference type="InterPro" id="IPR011048">
    <property type="entry name" value="Haem_d1_sf"/>
</dbReference>
<keyword evidence="2" id="KW-0313">Glucose metabolism</keyword>
<keyword evidence="2" id="KW-0119">Carbohydrate metabolism</keyword>
<keyword evidence="4" id="KW-1185">Reference proteome</keyword>
<evidence type="ECO:0000313" key="4">
    <source>
        <dbReference type="Proteomes" id="UP000544222"/>
    </source>
</evidence>
<dbReference type="PANTHER" id="PTHR30344:SF1">
    <property type="entry name" value="6-PHOSPHOGLUCONOLACTONASE"/>
    <property type="match status" value="1"/>
</dbReference>
<evidence type="ECO:0000256" key="1">
    <source>
        <dbReference type="ARBA" id="ARBA00005564"/>
    </source>
</evidence>
<evidence type="ECO:0000313" key="3">
    <source>
        <dbReference type="EMBL" id="MBB3186428.1"/>
    </source>
</evidence>
<dbReference type="GO" id="GO:0006006">
    <property type="term" value="P:glucose metabolic process"/>
    <property type="evidence" value="ECO:0007669"/>
    <property type="project" value="UniProtKB-KW"/>
</dbReference>
<dbReference type="InterPro" id="IPR050282">
    <property type="entry name" value="Cycloisomerase_2"/>
</dbReference>
<dbReference type="GO" id="GO:0005829">
    <property type="term" value="C:cytosol"/>
    <property type="evidence" value="ECO:0007669"/>
    <property type="project" value="TreeGrafter"/>
</dbReference>
<dbReference type="InterPro" id="IPR019405">
    <property type="entry name" value="Lactonase_7-beta_prop"/>
</dbReference>
<evidence type="ECO:0000256" key="2">
    <source>
        <dbReference type="ARBA" id="ARBA00022526"/>
    </source>
</evidence>
<name>A0A7W5DPM2_9PORP</name>
<organism evidence="3 4">
    <name type="scientific">Microbacter margulisiae</name>
    <dbReference type="NCBI Taxonomy" id="1350067"/>
    <lineage>
        <taxon>Bacteria</taxon>
        <taxon>Pseudomonadati</taxon>
        <taxon>Bacteroidota</taxon>
        <taxon>Bacteroidia</taxon>
        <taxon>Bacteroidales</taxon>
        <taxon>Porphyromonadaceae</taxon>
        <taxon>Microbacter</taxon>
    </lineage>
</organism>
<dbReference type="PANTHER" id="PTHR30344">
    <property type="entry name" value="6-PHOSPHOGLUCONOLACTONASE-RELATED"/>
    <property type="match status" value="1"/>
</dbReference>